<dbReference type="Pfam" id="PF14013">
    <property type="entry name" value="MT0933_antitox"/>
    <property type="match status" value="1"/>
</dbReference>
<dbReference type="Proteomes" id="UP000237061">
    <property type="component" value="Unassembled WGS sequence"/>
</dbReference>
<evidence type="ECO:0000313" key="1">
    <source>
        <dbReference type="EMBL" id="POH73217.1"/>
    </source>
</evidence>
<gene>
    <name evidence="1" type="ORF">CVS27_11970</name>
</gene>
<comment type="caution">
    <text evidence="1">The sequence shown here is derived from an EMBL/GenBank/DDBJ whole genome shotgun (WGS) entry which is preliminary data.</text>
</comment>
<dbReference type="InterPro" id="IPR028037">
    <property type="entry name" value="Antitoxin_Rv0909/MT0933"/>
</dbReference>
<dbReference type="EMBL" id="PPXC01000008">
    <property type="protein sequence ID" value="POH73217.1"/>
    <property type="molecule type" value="Genomic_DNA"/>
</dbReference>
<dbReference type="RefSeq" id="WP_103465961.1">
    <property type="nucleotide sequence ID" value="NZ_PPXB01000014.1"/>
</dbReference>
<evidence type="ECO:0000313" key="2">
    <source>
        <dbReference type="Proteomes" id="UP000237061"/>
    </source>
</evidence>
<accession>A0A2S3ZWF0</accession>
<reference evidence="1 2" key="1">
    <citation type="submission" date="2018-01" db="EMBL/GenBank/DDBJ databases">
        <title>Arthrobacter sp. nov., from glaciers in China.</title>
        <authorList>
            <person name="Liu Q."/>
            <person name="Xin Y.-H."/>
        </authorList>
    </citation>
    <scope>NUCLEOTIDE SEQUENCE [LARGE SCALE GENOMIC DNA]</scope>
    <source>
        <strain evidence="1 2">HLT2-12-2</strain>
    </source>
</reference>
<sequence>MSIFDDIKGKAEGLIAGKEDAIKGGIEKVGDFVDEKTGDKFKDQIDSAQQAASGFVDGAAK</sequence>
<name>A0A2S3ZWF0_ARTGL</name>
<protein>
    <submittedName>
        <fullName evidence="1">Antitoxin</fullName>
    </submittedName>
</protein>
<organism evidence="1 2">
    <name type="scientific">Arthrobacter glacialis</name>
    <dbReference type="NCBI Taxonomy" id="1664"/>
    <lineage>
        <taxon>Bacteria</taxon>
        <taxon>Bacillati</taxon>
        <taxon>Actinomycetota</taxon>
        <taxon>Actinomycetes</taxon>
        <taxon>Micrococcales</taxon>
        <taxon>Micrococcaceae</taxon>
        <taxon>Arthrobacter</taxon>
    </lineage>
</organism>
<dbReference type="OrthoDB" id="5125103at2"/>
<keyword evidence="2" id="KW-1185">Reference proteome</keyword>
<proteinExistence type="predicted"/>
<dbReference type="AlphaFoldDB" id="A0A2S3ZWF0"/>